<dbReference type="SMART" id="SM00052">
    <property type="entry name" value="EAL"/>
    <property type="match status" value="1"/>
</dbReference>
<dbReference type="SUPFAM" id="SSF141868">
    <property type="entry name" value="EAL domain-like"/>
    <property type="match status" value="1"/>
</dbReference>
<dbReference type="InterPro" id="IPR001633">
    <property type="entry name" value="EAL_dom"/>
</dbReference>
<dbReference type="InterPro" id="IPR029787">
    <property type="entry name" value="Nucleotide_cyclase"/>
</dbReference>
<dbReference type="AlphaFoldDB" id="A0A4V1N3I6"/>
<dbReference type="Gene3D" id="3.20.20.450">
    <property type="entry name" value="EAL domain"/>
    <property type="match status" value="1"/>
</dbReference>
<gene>
    <name evidence="3" type="ORF">EQG66_08765</name>
</gene>
<dbReference type="Pfam" id="PF00990">
    <property type="entry name" value="GGDEF"/>
    <property type="match status" value="1"/>
</dbReference>
<dbReference type="SMART" id="SM00267">
    <property type="entry name" value="GGDEF"/>
    <property type="match status" value="1"/>
</dbReference>
<dbReference type="InterPro" id="IPR043128">
    <property type="entry name" value="Rev_trsase/Diguanyl_cyclase"/>
</dbReference>
<feature type="domain" description="EAL" evidence="1">
    <location>
        <begin position="328"/>
        <end position="584"/>
    </location>
</feature>
<dbReference type="CDD" id="cd01948">
    <property type="entry name" value="EAL"/>
    <property type="match status" value="1"/>
</dbReference>
<evidence type="ECO:0000259" key="1">
    <source>
        <dbReference type="PROSITE" id="PS50883"/>
    </source>
</evidence>
<sequence length="588" mass="63666">MEGLSPRVWKGADFAPPSRLASTAHGLAGATADHAFLNALPHGAALITWRDGAPHFEQWNDEFARKFAVLLAPMSASDQGNQQWVLDLHAEIIDFAISKATLRRFEVERLCPLGVEAFHCSLGWIDYSTAGGQRMLLNAVDRTADRRIEESLRRELVSDSLTALPNRIGFGELIETVIESYTGGSAQAQLGVLIIDLMRFGRVNEALGSMAGDELILSVAARLKACVGDEASLARIGGNDFGLCLMAHNGISDVIALAERLNAALSSPIRLSNLTISVNCAIGCSLAPIADAEPDELVRQAQAASRAAKKSGRMEIYRAGELGAARQRFFLESRLRDALTRDGLSLNYQPMVDLASGDVVGFEALARWNDPDLGPVSPVDFIQVAEESGLIVQLGRWAVHEALRQLADWDFVAGEIVPLKMSVNLSSIQIARDDIAAMIADALALNGMDGHRLTIELTESALVDDPAKCRELLETLKRSNVAVAMDDFGTGFSNLASLQSLPIDVLKMDRSFVTDMLMDKDKLAIVRTILSLSQTLGMKTTAEGIEDSAAAKALRNLGCTYGQGYYFARPLSAGDAYEFWRSRRNSAT</sequence>
<dbReference type="InterPro" id="IPR050706">
    <property type="entry name" value="Cyclic-di-GMP_PDE-like"/>
</dbReference>
<name>A0A4V1N3I6_9SPHN</name>
<dbReference type="Pfam" id="PF00563">
    <property type="entry name" value="EAL"/>
    <property type="match status" value="1"/>
</dbReference>
<dbReference type="EMBL" id="SBKP01000007">
    <property type="protein sequence ID" value="RXR28796.1"/>
    <property type="molecule type" value="Genomic_DNA"/>
</dbReference>
<dbReference type="PROSITE" id="PS50883">
    <property type="entry name" value="EAL"/>
    <property type="match status" value="1"/>
</dbReference>
<dbReference type="SUPFAM" id="SSF55073">
    <property type="entry name" value="Nucleotide cyclase"/>
    <property type="match status" value="1"/>
</dbReference>
<dbReference type="GO" id="GO:0071111">
    <property type="term" value="F:cyclic-guanylate-specific phosphodiesterase activity"/>
    <property type="evidence" value="ECO:0007669"/>
    <property type="project" value="InterPro"/>
</dbReference>
<feature type="domain" description="GGDEF" evidence="2">
    <location>
        <begin position="188"/>
        <end position="321"/>
    </location>
</feature>
<dbReference type="Gene3D" id="3.30.70.270">
    <property type="match status" value="1"/>
</dbReference>
<dbReference type="NCBIfam" id="TIGR00254">
    <property type="entry name" value="GGDEF"/>
    <property type="match status" value="1"/>
</dbReference>
<protein>
    <submittedName>
        <fullName evidence="3">Bifunctional diguanylate cyclase/phosphodiesterase</fullName>
    </submittedName>
</protein>
<evidence type="ECO:0000313" key="4">
    <source>
        <dbReference type="Proteomes" id="UP000290958"/>
    </source>
</evidence>
<accession>A0A4V1N3I6</accession>
<organism evidence="3 4">
    <name type="scientific">Sphingobium fluviale</name>
    <dbReference type="NCBI Taxonomy" id="2506423"/>
    <lineage>
        <taxon>Bacteria</taxon>
        <taxon>Pseudomonadati</taxon>
        <taxon>Pseudomonadota</taxon>
        <taxon>Alphaproteobacteria</taxon>
        <taxon>Sphingomonadales</taxon>
        <taxon>Sphingomonadaceae</taxon>
        <taxon>Sphingobium</taxon>
    </lineage>
</organism>
<dbReference type="PANTHER" id="PTHR33121">
    <property type="entry name" value="CYCLIC DI-GMP PHOSPHODIESTERASE PDEF"/>
    <property type="match status" value="1"/>
</dbReference>
<dbReference type="InterPro" id="IPR035919">
    <property type="entry name" value="EAL_sf"/>
</dbReference>
<proteinExistence type="predicted"/>
<keyword evidence="4" id="KW-1185">Reference proteome</keyword>
<dbReference type="InterPro" id="IPR000160">
    <property type="entry name" value="GGDEF_dom"/>
</dbReference>
<dbReference type="CDD" id="cd01949">
    <property type="entry name" value="GGDEF"/>
    <property type="match status" value="1"/>
</dbReference>
<dbReference type="Proteomes" id="UP000290958">
    <property type="component" value="Unassembled WGS sequence"/>
</dbReference>
<evidence type="ECO:0000259" key="2">
    <source>
        <dbReference type="PROSITE" id="PS50887"/>
    </source>
</evidence>
<comment type="caution">
    <text evidence="3">The sequence shown here is derived from an EMBL/GenBank/DDBJ whole genome shotgun (WGS) entry which is preliminary data.</text>
</comment>
<evidence type="ECO:0000313" key="3">
    <source>
        <dbReference type="EMBL" id="RXR28796.1"/>
    </source>
</evidence>
<dbReference type="PROSITE" id="PS50887">
    <property type="entry name" value="GGDEF"/>
    <property type="match status" value="1"/>
</dbReference>
<reference evidence="4" key="1">
    <citation type="submission" date="2019-01" db="EMBL/GenBank/DDBJ databases">
        <title>Cytophagaceae bacterium strain CAR-16.</title>
        <authorList>
            <person name="Chen W.-M."/>
        </authorList>
    </citation>
    <scope>NUCLEOTIDE SEQUENCE [LARGE SCALE GENOMIC DNA]</scope>
    <source>
        <strain evidence="4">CHR27</strain>
    </source>
</reference>
<dbReference type="PANTHER" id="PTHR33121:SF70">
    <property type="entry name" value="SIGNALING PROTEIN YKOW"/>
    <property type="match status" value="1"/>
</dbReference>
<dbReference type="OrthoDB" id="9814202at2"/>